<sequence>MSQPCSNAEGLWHHLHTNDFDDNQRHHGDATVAMKVANSTSRGNVYRSIGSSDKSNLPMGGAYKTFAI</sequence>
<dbReference type="Proteomes" id="UP001283361">
    <property type="component" value="Unassembled WGS sequence"/>
</dbReference>
<reference evidence="1" key="1">
    <citation type="journal article" date="2023" name="G3 (Bethesda)">
        <title>A reference genome for the long-term kleptoplast-retaining sea slug Elysia crispata morphotype clarki.</title>
        <authorList>
            <person name="Eastman K.E."/>
            <person name="Pendleton A.L."/>
            <person name="Shaikh M.A."/>
            <person name="Suttiyut T."/>
            <person name="Ogas R."/>
            <person name="Tomko P."/>
            <person name="Gavelis G."/>
            <person name="Widhalm J.R."/>
            <person name="Wisecaver J.H."/>
        </authorList>
    </citation>
    <scope>NUCLEOTIDE SEQUENCE</scope>
    <source>
        <strain evidence="1">ECLA1</strain>
    </source>
</reference>
<organism evidence="1 2">
    <name type="scientific">Elysia crispata</name>
    <name type="common">lettuce slug</name>
    <dbReference type="NCBI Taxonomy" id="231223"/>
    <lineage>
        <taxon>Eukaryota</taxon>
        <taxon>Metazoa</taxon>
        <taxon>Spiralia</taxon>
        <taxon>Lophotrochozoa</taxon>
        <taxon>Mollusca</taxon>
        <taxon>Gastropoda</taxon>
        <taxon>Heterobranchia</taxon>
        <taxon>Euthyneura</taxon>
        <taxon>Panpulmonata</taxon>
        <taxon>Sacoglossa</taxon>
        <taxon>Placobranchoidea</taxon>
        <taxon>Plakobranchidae</taxon>
        <taxon>Elysia</taxon>
    </lineage>
</organism>
<accession>A0AAE0Y3X0</accession>
<protein>
    <submittedName>
        <fullName evidence="1">Uncharacterized protein</fullName>
    </submittedName>
</protein>
<dbReference type="AlphaFoldDB" id="A0AAE0Y3X0"/>
<evidence type="ECO:0000313" key="1">
    <source>
        <dbReference type="EMBL" id="KAK3732187.1"/>
    </source>
</evidence>
<name>A0AAE0Y3X0_9GAST</name>
<evidence type="ECO:0000313" key="2">
    <source>
        <dbReference type="Proteomes" id="UP001283361"/>
    </source>
</evidence>
<proteinExistence type="predicted"/>
<gene>
    <name evidence="1" type="ORF">RRG08_026569</name>
</gene>
<dbReference type="EMBL" id="JAWDGP010006980">
    <property type="protein sequence ID" value="KAK3732187.1"/>
    <property type="molecule type" value="Genomic_DNA"/>
</dbReference>
<comment type="caution">
    <text evidence="1">The sequence shown here is derived from an EMBL/GenBank/DDBJ whole genome shotgun (WGS) entry which is preliminary data.</text>
</comment>
<keyword evidence="2" id="KW-1185">Reference proteome</keyword>